<evidence type="ECO:0000313" key="3">
    <source>
        <dbReference type="Proteomes" id="UP000548632"/>
    </source>
</evidence>
<accession>A0A839HG72</accession>
<proteinExistence type="predicted"/>
<keyword evidence="1" id="KW-0812">Transmembrane</keyword>
<evidence type="ECO:0000256" key="1">
    <source>
        <dbReference type="SAM" id="Phobius"/>
    </source>
</evidence>
<feature type="transmembrane region" description="Helical" evidence="1">
    <location>
        <begin position="95"/>
        <end position="113"/>
    </location>
</feature>
<feature type="transmembrane region" description="Helical" evidence="1">
    <location>
        <begin position="12"/>
        <end position="35"/>
    </location>
</feature>
<keyword evidence="1" id="KW-1133">Transmembrane helix</keyword>
<dbReference type="AlphaFoldDB" id="A0A839HG72"/>
<comment type="caution">
    <text evidence="2">The sequence shown here is derived from an EMBL/GenBank/DDBJ whole genome shotgun (WGS) entry which is preliminary data.</text>
</comment>
<keyword evidence="3" id="KW-1185">Reference proteome</keyword>
<feature type="transmembrane region" description="Helical" evidence="1">
    <location>
        <begin position="47"/>
        <end position="65"/>
    </location>
</feature>
<organism evidence="2 3">
    <name type="scientific">Thiospirillum jenense</name>
    <dbReference type="NCBI Taxonomy" id="1653858"/>
    <lineage>
        <taxon>Bacteria</taxon>
        <taxon>Pseudomonadati</taxon>
        <taxon>Pseudomonadota</taxon>
        <taxon>Gammaproteobacteria</taxon>
        <taxon>Chromatiales</taxon>
        <taxon>Chromatiaceae</taxon>
        <taxon>Thiospirillum</taxon>
    </lineage>
</organism>
<feature type="transmembrane region" description="Helical" evidence="1">
    <location>
        <begin position="125"/>
        <end position="146"/>
    </location>
</feature>
<evidence type="ECO:0000313" key="2">
    <source>
        <dbReference type="EMBL" id="MBB1125929.1"/>
    </source>
</evidence>
<feature type="transmembrane region" description="Helical" evidence="1">
    <location>
        <begin position="184"/>
        <end position="210"/>
    </location>
</feature>
<dbReference type="RefSeq" id="WP_182583555.1">
    <property type="nucleotide sequence ID" value="NZ_JABVCQ010000011.1"/>
</dbReference>
<dbReference type="EMBL" id="JABVCQ010000011">
    <property type="protein sequence ID" value="MBB1125929.1"/>
    <property type="molecule type" value="Genomic_DNA"/>
</dbReference>
<reference evidence="2 3" key="1">
    <citation type="journal article" date="2020" name="Arch. Microbiol.">
        <title>The genome sequence of the giant phototrophic gammaproteobacterium Thiospirillum jenense gives insight into its physiological properties and phylogenetic relationships.</title>
        <authorList>
            <person name="Imhoff J.F."/>
            <person name="Meyer T.E."/>
            <person name="Kyndt J.A."/>
        </authorList>
    </citation>
    <scope>NUCLEOTIDE SEQUENCE [LARGE SCALE GENOMIC DNA]</scope>
    <source>
        <strain evidence="2 3">DSM 216</strain>
    </source>
</reference>
<gene>
    <name evidence="2" type="ORF">HUK38_06745</name>
</gene>
<name>A0A839HG72_9GAMM</name>
<sequence length="261" mass="26306">MAAQESARDRATTMALALVVWGLAGAVFGAIFVAVQQVLIAFHFTGWQPLIVGTCIAAMTTSALYSAMTVALVGAGAGVLASIGYLVGAGQQVELPMLAGLTVGMGVISGALFKLGPHHNARALGVTLTGLLAGTSAGLAMAILLSLSPQPIAPAVIAAGIVALVGTLFEFNQAWLIDMSRGRLATLFGAPLVAGLTAAVVGISVWIMVGSGANLDLPTKERILSFVNDVPAGLMGGLIGGLVSALLLKALGCRIEDYADI</sequence>
<dbReference type="Proteomes" id="UP000548632">
    <property type="component" value="Unassembled WGS sequence"/>
</dbReference>
<protein>
    <submittedName>
        <fullName evidence="2">Spermidine synthase</fullName>
    </submittedName>
</protein>
<feature type="transmembrane region" description="Helical" evidence="1">
    <location>
        <begin position="70"/>
        <end position="89"/>
    </location>
</feature>
<feature type="transmembrane region" description="Helical" evidence="1">
    <location>
        <begin position="152"/>
        <end position="172"/>
    </location>
</feature>
<keyword evidence="1" id="KW-0472">Membrane</keyword>
<feature type="transmembrane region" description="Helical" evidence="1">
    <location>
        <begin position="230"/>
        <end position="248"/>
    </location>
</feature>